<feature type="compositionally biased region" description="Polar residues" evidence="1">
    <location>
        <begin position="557"/>
        <end position="568"/>
    </location>
</feature>
<evidence type="ECO:0000313" key="3">
    <source>
        <dbReference type="Proteomes" id="UP000800035"/>
    </source>
</evidence>
<proteinExistence type="predicted"/>
<dbReference type="Proteomes" id="UP000800035">
    <property type="component" value="Unassembled WGS sequence"/>
</dbReference>
<evidence type="ECO:0000313" key="2">
    <source>
        <dbReference type="EMBL" id="KAF1949603.1"/>
    </source>
</evidence>
<feature type="compositionally biased region" description="Polar residues" evidence="1">
    <location>
        <begin position="277"/>
        <end position="290"/>
    </location>
</feature>
<feature type="compositionally biased region" description="Basic residues" evidence="1">
    <location>
        <begin position="311"/>
        <end position="320"/>
    </location>
</feature>
<gene>
    <name evidence="2" type="ORF">CC80DRAFT_256072</name>
</gene>
<feature type="region of interest" description="Disordered" evidence="1">
    <location>
        <begin position="824"/>
        <end position="911"/>
    </location>
</feature>
<dbReference type="OrthoDB" id="5341904at2759"/>
<feature type="compositionally biased region" description="Polar residues" evidence="1">
    <location>
        <begin position="506"/>
        <end position="515"/>
    </location>
</feature>
<feature type="compositionally biased region" description="Basic and acidic residues" evidence="1">
    <location>
        <begin position="232"/>
        <end position="244"/>
    </location>
</feature>
<feature type="region of interest" description="Disordered" evidence="1">
    <location>
        <begin position="542"/>
        <end position="589"/>
    </location>
</feature>
<feature type="region of interest" description="Disordered" evidence="1">
    <location>
        <begin position="190"/>
        <end position="215"/>
    </location>
</feature>
<feature type="region of interest" description="Disordered" evidence="1">
    <location>
        <begin position="1"/>
        <end position="50"/>
    </location>
</feature>
<sequence>MGNTQSQSALEHHHKLVKSRTTANVPRVDSQSSLAPRHLSPSERQQIKSQLLSPLETEFECSSEEHPGLGELAASVKRRNSLRTNSMSCFGSVRNPSSRLKSLPSSKVSLVGSHDVDWETAMKMLEDVKRTASPEDLAALQQALQSCQPSPSPGPTATDQNISCRSSILNRSTSSLFRRRSLMAAPGLATRDTTTEKNRRTWSSWRTPQMDPEEEAKWRVDKVGVSPLSKLTARDVAEEKERSSTPRAQTPGEMEYSHLGSLRLGSLRIANGPPSPAASTRFDQQNQPSDISREEDYFTPTEPSDTLMMKPSKRQGHTRSKSAATPTSPPLYRKLRLSTAARRAKTVSRVDSPVKIEPLANEEPSAPQMHDNLEPEPIRRLRVMNKSADTLATISTMAREYQAEPSQQDEAQKHASFREEAFQILHGTIFGEPLSTVDSAQHETPPPVIAQPQENDQKAPAEASMSRLEPKKRKADRKRPPPKQADSGYASEGSSMTMQAKALREGSSSLTTHPSNAADGFSCESSTTGKEACTVEQTLCDPASQKPLHSSPAVENMQRQDSLKTSPVESRPASLHTQRHAEYASLSPASPVARAVSYHAPEISSPQTPVSIVSRFSIDSKNSLSKRLQKRQSSYQELPLVQTCEPILERTIPSIPDEVKRQFVRRMSETPGMECLMQTYPSRDRVVDNESKAESVVAVPAKFPSPPKGPEHRSRHHTRSSTERPPTPSPSGLRRSLSLFLSKSKSRKEHEKEVARERVNMPAVINLGTIAGSLGQSPYDAAMSPAPKRTNTAPKHPHQVGNAMPRTRSMVSMDAQTAAEFARTRSKNRASLHPEMPQRPKSHHDYNIDAGEGSIQRRRSRSSYGGDIPPVPTLQRRPSTASAAAPEVSVNSPVLNQAKSGSKVRARSTGRGRVVSEMVTKYDRYGQSRPSKEEWEAYAKLQSQRRKSAEQQVRRGQRLYTMDSGSQPVSDQTCSYAGYGAPTRQLHSYVNRRSTHYSEHHGVDLFNVPVSFQRA</sequence>
<dbReference type="EMBL" id="ML977035">
    <property type="protein sequence ID" value="KAF1949603.1"/>
    <property type="molecule type" value="Genomic_DNA"/>
</dbReference>
<protein>
    <submittedName>
        <fullName evidence="2">Uncharacterized protein</fullName>
    </submittedName>
</protein>
<feature type="region of interest" description="Disordered" evidence="1">
    <location>
        <begin position="437"/>
        <end position="528"/>
    </location>
</feature>
<organism evidence="2 3">
    <name type="scientific">Byssothecium circinans</name>
    <dbReference type="NCBI Taxonomy" id="147558"/>
    <lineage>
        <taxon>Eukaryota</taxon>
        <taxon>Fungi</taxon>
        <taxon>Dikarya</taxon>
        <taxon>Ascomycota</taxon>
        <taxon>Pezizomycotina</taxon>
        <taxon>Dothideomycetes</taxon>
        <taxon>Pleosporomycetidae</taxon>
        <taxon>Pleosporales</taxon>
        <taxon>Massarineae</taxon>
        <taxon>Massarinaceae</taxon>
        <taxon>Byssothecium</taxon>
    </lineage>
</organism>
<evidence type="ECO:0000256" key="1">
    <source>
        <dbReference type="SAM" id="MobiDB-lite"/>
    </source>
</evidence>
<feature type="region of interest" description="Disordered" evidence="1">
    <location>
        <begin position="686"/>
        <end position="755"/>
    </location>
</feature>
<feature type="compositionally biased region" description="Polar residues" evidence="1">
    <location>
        <begin position="19"/>
        <end position="34"/>
    </location>
</feature>
<accession>A0A6A5TA71</accession>
<reference evidence="2" key="1">
    <citation type="journal article" date="2020" name="Stud. Mycol.">
        <title>101 Dothideomycetes genomes: a test case for predicting lifestyles and emergence of pathogens.</title>
        <authorList>
            <person name="Haridas S."/>
            <person name="Albert R."/>
            <person name="Binder M."/>
            <person name="Bloem J."/>
            <person name="Labutti K."/>
            <person name="Salamov A."/>
            <person name="Andreopoulos B."/>
            <person name="Baker S."/>
            <person name="Barry K."/>
            <person name="Bills G."/>
            <person name="Bluhm B."/>
            <person name="Cannon C."/>
            <person name="Castanera R."/>
            <person name="Culley D."/>
            <person name="Daum C."/>
            <person name="Ezra D."/>
            <person name="Gonzalez J."/>
            <person name="Henrissat B."/>
            <person name="Kuo A."/>
            <person name="Liang C."/>
            <person name="Lipzen A."/>
            <person name="Lutzoni F."/>
            <person name="Magnuson J."/>
            <person name="Mondo S."/>
            <person name="Nolan M."/>
            <person name="Ohm R."/>
            <person name="Pangilinan J."/>
            <person name="Park H.-J."/>
            <person name="Ramirez L."/>
            <person name="Alfaro M."/>
            <person name="Sun H."/>
            <person name="Tritt A."/>
            <person name="Yoshinaga Y."/>
            <person name="Zwiers L.-H."/>
            <person name="Turgeon B."/>
            <person name="Goodwin S."/>
            <person name="Spatafora J."/>
            <person name="Crous P."/>
            <person name="Grigoriev I."/>
        </authorList>
    </citation>
    <scope>NUCLEOTIDE SEQUENCE</scope>
    <source>
        <strain evidence="2">CBS 675.92</strain>
    </source>
</reference>
<feature type="compositionally biased region" description="Low complexity" evidence="1">
    <location>
        <begin position="730"/>
        <end position="743"/>
    </location>
</feature>
<dbReference type="AlphaFoldDB" id="A0A6A5TA71"/>
<name>A0A6A5TA71_9PLEO</name>
<feature type="compositionally biased region" description="Basic residues" evidence="1">
    <location>
        <begin position="470"/>
        <end position="481"/>
    </location>
</feature>
<feature type="region of interest" description="Disordered" evidence="1">
    <location>
        <begin position="230"/>
        <end position="330"/>
    </location>
</feature>
<keyword evidence="3" id="KW-1185">Reference proteome</keyword>
<feature type="region of interest" description="Disordered" evidence="1">
    <location>
        <begin position="782"/>
        <end position="803"/>
    </location>
</feature>
<feature type="compositionally biased region" description="Low complexity" evidence="1">
    <location>
        <begin position="259"/>
        <end position="268"/>
    </location>
</feature>
<feature type="compositionally biased region" description="Polar residues" evidence="1">
    <location>
        <begin position="889"/>
        <end position="900"/>
    </location>
</feature>